<feature type="transmembrane region" description="Helical" evidence="1">
    <location>
        <begin position="45"/>
        <end position="68"/>
    </location>
</feature>
<dbReference type="AlphaFoldDB" id="A0AAD5SE52"/>
<dbReference type="EMBL" id="JADGJD010000428">
    <property type="protein sequence ID" value="KAJ3051152.1"/>
    <property type="molecule type" value="Genomic_DNA"/>
</dbReference>
<feature type="signal peptide" evidence="2">
    <location>
        <begin position="1"/>
        <end position="29"/>
    </location>
</feature>
<dbReference type="Proteomes" id="UP001212841">
    <property type="component" value="Unassembled WGS sequence"/>
</dbReference>
<keyword evidence="4" id="KW-1185">Reference proteome</keyword>
<keyword evidence="1" id="KW-0812">Transmembrane</keyword>
<name>A0AAD5SE52_9FUNG</name>
<reference evidence="3" key="1">
    <citation type="submission" date="2020-05" db="EMBL/GenBank/DDBJ databases">
        <title>Phylogenomic resolution of chytrid fungi.</title>
        <authorList>
            <person name="Stajich J.E."/>
            <person name="Amses K."/>
            <person name="Simmons R."/>
            <person name="Seto K."/>
            <person name="Myers J."/>
            <person name="Bonds A."/>
            <person name="Quandt C.A."/>
            <person name="Barry K."/>
            <person name="Liu P."/>
            <person name="Grigoriev I."/>
            <person name="Longcore J.E."/>
            <person name="James T.Y."/>
        </authorList>
    </citation>
    <scope>NUCLEOTIDE SEQUENCE</scope>
    <source>
        <strain evidence="3">JEL0318</strain>
    </source>
</reference>
<comment type="caution">
    <text evidence="3">The sequence shown here is derived from an EMBL/GenBank/DDBJ whole genome shotgun (WGS) entry which is preliminary data.</text>
</comment>
<protein>
    <submittedName>
        <fullName evidence="3">Uncharacterized protein</fullName>
    </submittedName>
</protein>
<keyword evidence="1" id="KW-1133">Transmembrane helix</keyword>
<evidence type="ECO:0000256" key="2">
    <source>
        <dbReference type="SAM" id="SignalP"/>
    </source>
</evidence>
<accession>A0AAD5SE52</accession>
<organism evidence="3 4">
    <name type="scientific">Rhizophlyctis rosea</name>
    <dbReference type="NCBI Taxonomy" id="64517"/>
    <lineage>
        <taxon>Eukaryota</taxon>
        <taxon>Fungi</taxon>
        <taxon>Fungi incertae sedis</taxon>
        <taxon>Chytridiomycota</taxon>
        <taxon>Chytridiomycota incertae sedis</taxon>
        <taxon>Chytridiomycetes</taxon>
        <taxon>Rhizophlyctidales</taxon>
        <taxon>Rhizophlyctidaceae</taxon>
        <taxon>Rhizophlyctis</taxon>
    </lineage>
</organism>
<evidence type="ECO:0000313" key="3">
    <source>
        <dbReference type="EMBL" id="KAJ3051152.1"/>
    </source>
</evidence>
<gene>
    <name evidence="3" type="ORF">HK097_007864</name>
</gene>
<keyword evidence="1" id="KW-0472">Membrane</keyword>
<feature type="chain" id="PRO_5042058898" evidence="2">
    <location>
        <begin position="30"/>
        <end position="102"/>
    </location>
</feature>
<evidence type="ECO:0000313" key="4">
    <source>
        <dbReference type="Proteomes" id="UP001212841"/>
    </source>
</evidence>
<keyword evidence="2" id="KW-0732">Signal</keyword>
<proteinExistence type="predicted"/>
<evidence type="ECO:0000256" key="1">
    <source>
        <dbReference type="SAM" id="Phobius"/>
    </source>
</evidence>
<sequence>MSYQTQNHTTLPLVASILFFSVLIPAVSAGPTEPTDIQLTPLQFILVIGLVILTLINIGICYMCCNMWRLRREEKRKVGVMVVEEGKGGTNLPVDGVEVVRV</sequence>